<sequence length="74" mass="7741">MSEAPSCPDSETPAPDCRLGALYWACVRNDSAQLQAVLEDGVSPKEATQVDGNGRVSYQVLPRAALGPATPHSS</sequence>
<dbReference type="AlphaFoldDB" id="S7PGA7"/>
<dbReference type="Proteomes" id="UP000052978">
    <property type="component" value="Unassembled WGS sequence"/>
</dbReference>
<gene>
    <name evidence="1" type="ORF">D623_10023075</name>
</gene>
<accession>S7PGA7</accession>
<protein>
    <submittedName>
        <fullName evidence="1">Uncharacterized protein</fullName>
    </submittedName>
</protein>
<proteinExistence type="predicted"/>
<reference evidence="1 2" key="1">
    <citation type="journal article" date="2013" name="Nat. Commun.">
        <title>Genome analysis reveals insights into physiology and longevity of the Brandt's bat Myotis brandtii.</title>
        <authorList>
            <person name="Seim I."/>
            <person name="Fang X."/>
            <person name="Xiong Z."/>
            <person name="Lobanov A.V."/>
            <person name="Huang Z."/>
            <person name="Ma S."/>
            <person name="Feng Y."/>
            <person name="Turanov A.A."/>
            <person name="Zhu Y."/>
            <person name="Lenz T.L."/>
            <person name="Gerashchenko M.V."/>
            <person name="Fan D."/>
            <person name="Hee Yim S."/>
            <person name="Yao X."/>
            <person name="Jordan D."/>
            <person name="Xiong Y."/>
            <person name="Ma Y."/>
            <person name="Lyapunov A.N."/>
            <person name="Chen G."/>
            <person name="Kulakova O.I."/>
            <person name="Sun Y."/>
            <person name="Lee S.G."/>
            <person name="Bronson R.T."/>
            <person name="Moskalev A.A."/>
            <person name="Sunyaev S.R."/>
            <person name="Zhang G."/>
            <person name="Krogh A."/>
            <person name="Wang J."/>
            <person name="Gladyshev V.N."/>
        </authorList>
    </citation>
    <scope>NUCLEOTIDE SEQUENCE [LARGE SCALE GENOMIC DNA]</scope>
</reference>
<name>S7PGA7_MYOBR</name>
<keyword evidence="2" id="KW-1185">Reference proteome</keyword>
<organism evidence="1 2">
    <name type="scientific">Myotis brandtii</name>
    <name type="common">Brandt's bat</name>
    <dbReference type="NCBI Taxonomy" id="109478"/>
    <lineage>
        <taxon>Eukaryota</taxon>
        <taxon>Metazoa</taxon>
        <taxon>Chordata</taxon>
        <taxon>Craniata</taxon>
        <taxon>Vertebrata</taxon>
        <taxon>Euteleostomi</taxon>
        <taxon>Mammalia</taxon>
        <taxon>Eutheria</taxon>
        <taxon>Laurasiatheria</taxon>
        <taxon>Chiroptera</taxon>
        <taxon>Yangochiroptera</taxon>
        <taxon>Vespertilionidae</taxon>
        <taxon>Myotis</taxon>
    </lineage>
</organism>
<dbReference type="EMBL" id="KE162789">
    <property type="protein sequence ID" value="EPQ09598.1"/>
    <property type="molecule type" value="Genomic_DNA"/>
</dbReference>
<evidence type="ECO:0000313" key="1">
    <source>
        <dbReference type="EMBL" id="EPQ09598.1"/>
    </source>
</evidence>
<evidence type="ECO:0000313" key="2">
    <source>
        <dbReference type="Proteomes" id="UP000052978"/>
    </source>
</evidence>